<dbReference type="AlphaFoldDB" id="A0A9P0GH35"/>
<name>A0A9P0GH35_9CUCU</name>
<dbReference type="EMBL" id="OV651819">
    <property type="protein sequence ID" value="CAH1113434.1"/>
    <property type="molecule type" value="Genomic_DNA"/>
</dbReference>
<dbReference type="OrthoDB" id="5984255at2759"/>
<dbReference type="InterPro" id="IPR006578">
    <property type="entry name" value="MADF-dom"/>
</dbReference>
<keyword evidence="3" id="KW-1185">Reference proteome</keyword>
<feature type="domain" description="MADF" evidence="1">
    <location>
        <begin position="6"/>
        <end position="44"/>
    </location>
</feature>
<gene>
    <name evidence="2" type="ORF">PSYICH_LOCUS13366</name>
</gene>
<proteinExistence type="predicted"/>
<dbReference type="Proteomes" id="UP001153636">
    <property type="component" value="Chromosome 7"/>
</dbReference>
<evidence type="ECO:0000313" key="2">
    <source>
        <dbReference type="EMBL" id="CAH1113434.1"/>
    </source>
</evidence>
<sequence length="101" mass="11795">MDVEKLISLVNDRKPLWDMTDKTYHMRDIQRKLWQEVAVEISANRKGIPPEHHANRLIPVDSQMALTDEQSSQVSHYSTERRDISSQQSLSIQNLFAEFSQ</sequence>
<evidence type="ECO:0000313" key="3">
    <source>
        <dbReference type="Proteomes" id="UP001153636"/>
    </source>
</evidence>
<accession>A0A9P0GH35</accession>
<reference evidence="2" key="1">
    <citation type="submission" date="2022-01" db="EMBL/GenBank/DDBJ databases">
        <authorList>
            <person name="King R."/>
        </authorList>
    </citation>
    <scope>NUCLEOTIDE SEQUENCE</scope>
</reference>
<organism evidence="2 3">
    <name type="scientific">Psylliodes chrysocephalus</name>
    <dbReference type="NCBI Taxonomy" id="3402493"/>
    <lineage>
        <taxon>Eukaryota</taxon>
        <taxon>Metazoa</taxon>
        <taxon>Ecdysozoa</taxon>
        <taxon>Arthropoda</taxon>
        <taxon>Hexapoda</taxon>
        <taxon>Insecta</taxon>
        <taxon>Pterygota</taxon>
        <taxon>Neoptera</taxon>
        <taxon>Endopterygota</taxon>
        <taxon>Coleoptera</taxon>
        <taxon>Polyphaga</taxon>
        <taxon>Cucujiformia</taxon>
        <taxon>Chrysomeloidea</taxon>
        <taxon>Chrysomelidae</taxon>
        <taxon>Galerucinae</taxon>
        <taxon>Alticini</taxon>
        <taxon>Psylliodes</taxon>
    </lineage>
</organism>
<dbReference type="Pfam" id="PF10545">
    <property type="entry name" value="MADF_DNA_bdg"/>
    <property type="match status" value="1"/>
</dbReference>
<protein>
    <recommendedName>
        <fullName evidence="1">MADF domain-containing protein</fullName>
    </recommendedName>
</protein>
<evidence type="ECO:0000259" key="1">
    <source>
        <dbReference type="Pfam" id="PF10545"/>
    </source>
</evidence>